<dbReference type="PANTHER" id="PTHR14237">
    <property type="entry name" value="MOLYBDOPTERIN COFACTOR SULFURASE MOSC"/>
    <property type="match status" value="1"/>
</dbReference>
<dbReference type="SUPFAM" id="SSF53383">
    <property type="entry name" value="PLP-dependent transferases"/>
    <property type="match status" value="1"/>
</dbReference>
<feature type="region of interest" description="Disordered" evidence="1">
    <location>
        <begin position="95"/>
        <end position="153"/>
    </location>
</feature>
<dbReference type="InParanoid" id="F0VPG2"/>
<proteinExistence type="predicted"/>
<feature type="region of interest" description="Disordered" evidence="1">
    <location>
        <begin position="33"/>
        <end position="55"/>
    </location>
</feature>
<keyword evidence="5" id="KW-1185">Reference proteome</keyword>
<dbReference type="OrthoDB" id="10264306at2759"/>
<feature type="chain" id="PRO_5003263145" evidence="2">
    <location>
        <begin position="33"/>
        <end position="756"/>
    </location>
</feature>
<dbReference type="AlphaFoldDB" id="F0VPG2"/>
<dbReference type="InterPro" id="IPR015421">
    <property type="entry name" value="PyrdxlP-dep_Trfase_major"/>
</dbReference>
<evidence type="ECO:0000313" key="5">
    <source>
        <dbReference type="Proteomes" id="UP000007494"/>
    </source>
</evidence>
<feature type="domain" description="Aminotransferase class V" evidence="3">
    <location>
        <begin position="256"/>
        <end position="529"/>
    </location>
</feature>
<gene>
    <name evidence="4" type="ORF">NCLIV_060330</name>
</gene>
<dbReference type="Pfam" id="PF00266">
    <property type="entry name" value="Aminotran_5"/>
    <property type="match status" value="1"/>
</dbReference>
<organism evidence="4 5">
    <name type="scientific">Neospora caninum (strain Liverpool)</name>
    <dbReference type="NCBI Taxonomy" id="572307"/>
    <lineage>
        <taxon>Eukaryota</taxon>
        <taxon>Sar</taxon>
        <taxon>Alveolata</taxon>
        <taxon>Apicomplexa</taxon>
        <taxon>Conoidasida</taxon>
        <taxon>Coccidia</taxon>
        <taxon>Eucoccidiorida</taxon>
        <taxon>Eimeriorina</taxon>
        <taxon>Sarcocystidae</taxon>
        <taxon>Neospora</taxon>
    </lineage>
</organism>
<dbReference type="GeneID" id="13441039"/>
<evidence type="ECO:0000313" key="4">
    <source>
        <dbReference type="EMBL" id="CBZ55608.1"/>
    </source>
</evidence>
<feature type="compositionally biased region" description="Polar residues" evidence="1">
    <location>
        <begin position="140"/>
        <end position="153"/>
    </location>
</feature>
<dbReference type="PANTHER" id="PTHR14237:SF80">
    <property type="entry name" value="MOLYBDENUM COFACTOR SULFURASE"/>
    <property type="match status" value="1"/>
</dbReference>
<feature type="compositionally biased region" description="Basic and acidic residues" evidence="1">
    <location>
        <begin position="101"/>
        <end position="114"/>
    </location>
</feature>
<feature type="signal peptide" evidence="2">
    <location>
        <begin position="1"/>
        <end position="32"/>
    </location>
</feature>
<sequence length="756" mass="81691">MECRRRTLALRVALFSFSFFLASRLVAAPAEAADRSKGHASAPTKGSETGPAASSEAFRALSAPDAALVRELAGAGGPTDDLPLVVPTDAQALAEAAAARRHTEGCSETEERTGESNPVPEGEARTGGNDQQPPADGAASQCTRVGSGATSQRASSMRYQTALAATQLFSSLEGARSDAGSREPLQRAGTKSAARAAAEDACAEASHPRHSCPLWGGSYDERRSRFLLRYGDLYNQEIEEIKERELERFKGQVYMDYADDRLKEARSVISRFFDAPENEYAVIFTSGATAALKLVGESFPFAARLSSFYYLRVNHNSVLGIREYAYAKNAKSVRALSPREVERILTEREQRDAPSDDNDASRPSCLFAFPAKDNWNGRFFPQDWITRVKKLGLSNDNCRWFVLLDAAAYAPTSPLSLARHPADFVAFSFYKMFGYPTGLGALLARSEDATKLQRLYWGGGSVAASVCDSRWCARKTNFALRFEDGTLPFLAIVASLYGFRALEAIGMEKIHHHVAALTTHLFERLQLLRHSNGAPAVLVYWSEPSPPTGRQPREREGALPQASGKVSTPSQTSADFLGLSAEDIIRNSQKRQSCSDPSGATLSVASAVPSLVTGLGGGSLGGGVYRKPAGSVRVSMGYLSTFSDVDALVAFISETYLWGRPPSGFCGLRMAGRPLRPGELRTGAQTRACAHTFSAHAVTKTGRRRPRSDLQSASLGAPLANPRLADFQFPPGSRERKALQVLGAQDLPPQREAPAF</sequence>
<feature type="region of interest" description="Disordered" evidence="1">
    <location>
        <begin position="174"/>
        <end position="193"/>
    </location>
</feature>
<dbReference type="eggNOG" id="KOG2142">
    <property type="taxonomic scope" value="Eukaryota"/>
</dbReference>
<evidence type="ECO:0000256" key="1">
    <source>
        <dbReference type="SAM" id="MobiDB-lite"/>
    </source>
</evidence>
<dbReference type="InterPro" id="IPR000192">
    <property type="entry name" value="Aminotrans_V_dom"/>
</dbReference>
<name>F0VPG2_NEOCL</name>
<dbReference type="VEuPathDB" id="ToxoDB:NCLIV_060330"/>
<dbReference type="Gene3D" id="3.40.640.10">
    <property type="entry name" value="Type I PLP-dependent aspartate aminotransferase-like (Major domain)"/>
    <property type="match status" value="1"/>
</dbReference>
<feature type="region of interest" description="Disordered" evidence="1">
    <location>
        <begin position="542"/>
        <end position="572"/>
    </location>
</feature>
<dbReference type="Gene3D" id="3.90.1150.10">
    <property type="entry name" value="Aspartate Aminotransferase, domain 1"/>
    <property type="match status" value="1"/>
</dbReference>
<dbReference type="InterPro" id="IPR015422">
    <property type="entry name" value="PyrdxlP-dep_Trfase_small"/>
</dbReference>
<keyword evidence="2" id="KW-0732">Signal</keyword>
<dbReference type="RefSeq" id="XP_003885636.1">
    <property type="nucleotide sequence ID" value="XM_003885587.1"/>
</dbReference>
<dbReference type="Proteomes" id="UP000007494">
    <property type="component" value="Chromosome XII"/>
</dbReference>
<reference evidence="5" key="1">
    <citation type="journal article" date="2012" name="PLoS Pathog.">
        <title>Comparative genomics of the apicomplexan parasites Toxoplasma gondii and Neospora caninum: Coccidia differing in host range and transmission strategy.</title>
        <authorList>
            <person name="Reid A.J."/>
            <person name="Vermont S.J."/>
            <person name="Cotton J.A."/>
            <person name="Harris D."/>
            <person name="Hill-Cawthorne G.A."/>
            <person name="Konen-Waisman S."/>
            <person name="Latham S.M."/>
            <person name="Mourier T."/>
            <person name="Norton R."/>
            <person name="Quail M.A."/>
            <person name="Sanders M."/>
            <person name="Shanmugam D."/>
            <person name="Sohal A."/>
            <person name="Wasmuth J.D."/>
            <person name="Brunk B."/>
            <person name="Grigg M.E."/>
            <person name="Howard J.C."/>
            <person name="Parkinson J."/>
            <person name="Roos D.S."/>
            <person name="Trees A.J."/>
            <person name="Berriman M."/>
            <person name="Pain A."/>
            <person name="Wastling J.M."/>
        </authorList>
    </citation>
    <scope>NUCLEOTIDE SEQUENCE [LARGE SCALE GENOMIC DNA]</scope>
    <source>
        <strain evidence="5">Liverpool</strain>
    </source>
</reference>
<evidence type="ECO:0000259" key="3">
    <source>
        <dbReference type="Pfam" id="PF00266"/>
    </source>
</evidence>
<dbReference type="EMBL" id="FR823393">
    <property type="protein sequence ID" value="CBZ55608.1"/>
    <property type="molecule type" value="Genomic_DNA"/>
</dbReference>
<feature type="region of interest" description="Disordered" evidence="1">
    <location>
        <begin position="699"/>
        <end position="730"/>
    </location>
</feature>
<protein>
    <submittedName>
        <fullName evidence="4">Putative molybdopterin cofactor sulfurase</fullName>
    </submittedName>
</protein>
<feature type="compositionally biased region" description="Basic and acidic residues" evidence="1">
    <location>
        <begin position="175"/>
        <end position="185"/>
    </location>
</feature>
<accession>F0VPG2</accession>
<dbReference type="InterPro" id="IPR015424">
    <property type="entry name" value="PyrdxlP-dep_Trfase"/>
</dbReference>
<evidence type="ECO:0000256" key="2">
    <source>
        <dbReference type="SAM" id="SignalP"/>
    </source>
</evidence>